<dbReference type="AlphaFoldDB" id="A0A9P6JJS1"/>
<dbReference type="EMBL" id="MU157922">
    <property type="protein sequence ID" value="KAF9523205.1"/>
    <property type="molecule type" value="Genomic_DNA"/>
</dbReference>
<name>A0A9P6JJS1_9AGAR</name>
<comment type="caution">
    <text evidence="3">The sequence shown here is derived from an EMBL/GenBank/DDBJ whole genome shotgun (WGS) entry which is preliminary data.</text>
</comment>
<reference evidence="3" key="1">
    <citation type="submission" date="2020-11" db="EMBL/GenBank/DDBJ databases">
        <authorList>
            <consortium name="DOE Joint Genome Institute"/>
            <person name="Ahrendt S."/>
            <person name="Riley R."/>
            <person name="Andreopoulos W."/>
            <person name="Labutti K."/>
            <person name="Pangilinan J."/>
            <person name="Ruiz-Duenas F.J."/>
            <person name="Barrasa J.M."/>
            <person name="Sanchez-Garcia M."/>
            <person name="Camarero S."/>
            <person name="Miyauchi S."/>
            <person name="Serrano A."/>
            <person name="Linde D."/>
            <person name="Babiker R."/>
            <person name="Drula E."/>
            <person name="Ayuso-Fernandez I."/>
            <person name="Pacheco R."/>
            <person name="Padilla G."/>
            <person name="Ferreira P."/>
            <person name="Barriuso J."/>
            <person name="Kellner H."/>
            <person name="Castanera R."/>
            <person name="Alfaro M."/>
            <person name="Ramirez L."/>
            <person name="Pisabarro A.G."/>
            <person name="Kuo A."/>
            <person name="Tritt A."/>
            <person name="Lipzen A."/>
            <person name="He G."/>
            <person name="Yan M."/>
            <person name="Ng V."/>
            <person name="Cullen D."/>
            <person name="Martin F."/>
            <person name="Rosso M.-N."/>
            <person name="Henrissat B."/>
            <person name="Hibbett D."/>
            <person name="Martinez A.T."/>
            <person name="Grigoriev I.V."/>
        </authorList>
    </citation>
    <scope>NUCLEOTIDE SEQUENCE</scope>
    <source>
        <strain evidence="3">CBS 506.95</strain>
    </source>
</reference>
<dbReference type="InterPro" id="IPR049192">
    <property type="entry name" value="DUF4246_C"/>
</dbReference>
<feature type="non-terminal residue" evidence="3">
    <location>
        <position position="1"/>
    </location>
</feature>
<proteinExistence type="predicted"/>
<evidence type="ECO:0000259" key="2">
    <source>
        <dbReference type="Pfam" id="PF21666"/>
    </source>
</evidence>
<organism evidence="3 4">
    <name type="scientific">Crepidotus variabilis</name>
    <dbReference type="NCBI Taxonomy" id="179855"/>
    <lineage>
        <taxon>Eukaryota</taxon>
        <taxon>Fungi</taxon>
        <taxon>Dikarya</taxon>
        <taxon>Basidiomycota</taxon>
        <taxon>Agaricomycotina</taxon>
        <taxon>Agaricomycetes</taxon>
        <taxon>Agaricomycetidae</taxon>
        <taxon>Agaricales</taxon>
        <taxon>Agaricineae</taxon>
        <taxon>Crepidotaceae</taxon>
        <taxon>Crepidotus</taxon>
    </lineage>
</organism>
<dbReference type="PANTHER" id="PTHR33119">
    <property type="entry name" value="IFI3P"/>
    <property type="match status" value="1"/>
</dbReference>
<feature type="domain" description="DUF4246" evidence="1">
    <location>
        <begin position="65"/>
        <end position="427"/>
    </location>
</feature>
<dbReference type="OrthoDB" id="415532at2759"/>
<keyword evidence="4" id="KW-1185">Reference proteome</keyword>
<dbReference type="Proteomes" id="UP000807306">
    <property type="component" value="Unassembled WGS sequence"/>
</dbReference>
<evidence type="ECO:0000313" key="4">
    <source>
        <dbReference type="Proteomes" id="UP000807306"/>
    </source>
</evidence>
<dbReference type="InterPro" id="IPR049207">
    <property type="entry name" value="DUF4246_N"/>
</dbReference>
<accession>A0A9P6JJS1</accession>
<dbReference type="Pfam" id="PF21666">
    <property type="entry name" value="DUF4246_N"/>
    <property type="match status" value="1"/>
</dbReference>
<evidence type="ECO:0000259" key="1">
    <source>
        <dbReference type="Pfam" id="PF14033"/>
    </source>
</evidence>
<gene>
    <name evidence="3" type="ORF">CPB83DRAFT_952036</name>
</gene>
<dbReference type="InterPro" id="IPR025340">
    <property type="entry name" value="DUF4246"/>
</dbReference>
<protein>
    <submittedName>
        <fullName evidence="3">Uncharacterized protein</fullName>
    </submittedName>
</protein>
<dbReference type="Pfam" id="PF14033">
    <property type="entry name" value="DUF4246"/>
    <property type="match status" value="1"/>
</dbReference>
<dbReference type="PANTHER" id="PTHR33119:SF1">
    <property type="entry name" value="FE2OG DIOXYGENASE DOMAIN-CONTAINING PROTEIN"/>
    <property type="match status" value="1"/>
</dbReference>
<feature type="domain" description="DUF4246" evidence="2">
    <location>
        <begin position="6"/>
        <end position="52"/>
    </location>
</feature>
<sequence length="517" mass="58171">AVFQTDVRDGLINRPELTQKELKVYEIINQITDQEGWEVDVLNDQTTANWKEDMIDLESDHISEAIADLIFTQLKLKAKLFNEPSIQGAVAIFSGSVVKSDRVLSNDLRKELNTLVQPLETVPAIQREYRPDSRERVVDLVNPSLYTPIKGKSRQIAKGQPPLDLDSCFTQLNKKQPVYSPGHLLMTAWLPCEVAHIESKAKITSYINNLHPNKHRRLYDLIEEVVYCGILAWNLGLGSGSGTNDDSPAYDESSVSQGKKAQAEIYAPAEKALDLTLLRRFEAAGLQVVVQMTNIELTPAKPDFSSEDWHLAGTEVDGVCAIAHYFYSCENATEPRLAFRQRLTPTTTDEDLINLNPFVQVVGEVEATEGRLIAFPNTLQSRLQDFTIKDRSRFGHVKILTLYLLDPAERRVSTSTILPQQKAWWVERAQELKASGHIGDPENELLATLLVDTSDDEPYFSSKPDDFPISINEVRYRGKPLGQMRKAKAAALALLFEKGRIEQEIVEEKRPLPAYSE</sequence>
<evidence type="ECO:0000313" key="3">
    <source>
        <dbReference type="EMBL" id="KAF9523205.1"/>
    </source>
</evidence>